<comment type="caution">
    <text evidence="2">The sequence shown here is derived from an EMBL/GenBank/DDBJ whole genome shotgun (WGS) entry which is preliminary data.</text>
</comment>
<keyword evidence="1" id="KW-0812">Transmembrane</keyword>
<dbReference type="NCBIfam" id="NF047336">
    <property type="entry name" value="conj_memb_RcgA"/>
    <property type="match status" value="1"/>
</dbReference>
<feature type="transmembrane region" description="Helical" evidence="1">
    <location>
        <begin position="368"/>
        <end position="389"/>
    </location>
</feature>
<gene>
    <name evidence="2" type="ORF">MLD63_16655</name>
</gene>
<proteinExistence type="predicted"/>
<evidence type="ECO:0000256" key="1">
    <source>
        <dbReference type="SAM" id="Phobius"/>
    </source>
</evidence>
<reference evidence="2 3" key="1">
    <citation type="submission" date="2022-03" db="EMBL/GenBank/DDBJ databases">
        <authorList>
            <person name="He Y."/>
        </authorList>
    </citation>
    <scope>NUCLEOTIDE SEQUENCE [LARGE SCALE GENOMIC DNA]</scope>
    <source>
        <strain evidence="2 3">TK19116</strain>
    </source>
</reference>
<dbReference type="Proteomes" id="UP001203945">
    <property type="component" value="Unassembled WGS sequence"/>
</dbReference>
<feature type="transmembrane region" description="Helical" evidence="1">
    <location>
        <begin position="163"/>
        <end position="184"/>
    </location>
</feature>
<keyword evidence="1" id="KW-0472">Membrane</keyword>
<organism evidence="2 3">
    <name type="scientific">Paracoccus albicereus</name>
    <dbReference type="NCBI Taxonomy" id="2922394"/>
    <lineage>
        <taxon>Bacteria</taxon>
        <taxon>Pseudomonadati</taxon>
        <taxon>Pseudomonadota</taxon>
        <taxon>Alphaproteobacteria</taxon>
        <taxon>Rhodobacterales</taxon>
        <taxon>Paracoccaceae</taxon>
        <taxon>Paracoccus</taxon>
    </lineage>
</organism>
<keyword evidence="1" id="KW-1133">Transmembrane helix</keyword>
<name>A0ABT1MX18_9RHOB</name>
<dbReference type="InterPro" id="IPR058114">
    <property type="entry name" value="RcgA-like"/>
</dbReference>
<evidence type="ECO:0000313" key="2">
    <source>
        <dbReference type="EMBL" id="MCQ0972051.1"/>
    </source>
</evidence>
<feature type="transmembrane region" description="Helical" evidence="1">
    <location>
        <begin position="426"/>
        <end position="444"/>
    </location>
</feature>
<dbReference type="EMBL" id="JAKZEU010000007">
    <property type="protein sequence ID" value="MCQ0972051.1"/>
    <property type="molecule type" value="Genomic_DNA"/>
</dbReference>
<sequence>MRLASAGAGRPVDASGFPQGPWTPDLLAEAITRIDMNQSGIELRTVQLWFQNNDKGISSDNIRWLARVFGCDDPEATSAWQAEISASQSRLVARRRLERQATGEPADGALDTDILKARNVAAPPPFEGPGLRAPEETERRFSLPRISEEFVGHRSPLDLPASVFAGAVALGFISYFLGIHSVAYGREDGITKQVGFLWAPNWTFLFMIFMPLFFVFAGDLLAFWKSEGREKVLAACGGAESDDGWANKVERSAYTYWAVLLICLGFAGLFQWVSIRLMPLMQGGGPYPIDWGSLAIALPETYSVHQAIAFSGFAYLYMCLCFYLFFVGLILLYTLSYDLWEIERRSAVENREPQPDVDRVRYRIMRGIFRCTMCGLLIAICMKLQSVYLTTSAESIPDWLFRDAVSVLSGRGAADDRANYSSPTHYTSLLIALVAYVPFLHGIIRTGLGYQFNAPLWKMVAVGILLVTAYLLIGAFAGFSIVLGVSVLLAIYGLFDPAFGTRETSDVGGRRNVS</sequence>
<feature type="transmembrane region" description="Helical" evidence="1">
    <location>
        <begin position="314"/>
        <end position="335"/>
    </location>
</feature>
<accession>A0ABT1MX18</accession>
<evidence type="ECO:0000313" key="3">
    <source>
        <dbReference type="Proteomes" id="UP001203945"/>
    </source>
</evidence>
<protein>
    <recommendedName>
        <fullName evidence="4">Transmembrane protein</fullName>
    </recommendedName>
</protein>
<feature type="transmembrane region" description="Helical" evidence="1">
    <location>
        <begin position="204"/>
        <end position="224"/>
    </location>
</feature>
<feature type="transmembrane region" description="Helical" evidence="1">
    <location>
        <begin position="456"/>
        <end position="473"/>
    </location>
</feature>
<keyword evidence="3" id="KW-1185">Reference proteome</keyword>
<feature type="transmembrane region" description="Helical" evidence="1">
    <location>
        <begin position="254"/>
        <end position="273"/>
    </location>
</feature>
<evidence type="ECO:0008006" key="4">
    <source>
        <dbReference type="Google" id="ProtNLM"/>
    </source>
</evidence>